<reference evidence="3" key="1">
    <citation type="submission" date="2022-05" db="EMBL/GenBank/DDBJ databases">
        <title>Comparative genomics of Staphylococcus equorum isolates.</title>
        <authorList>
            <person name="Luelf R.H."/>
        </authorList>
    </citation>
    <scope>NUCLEOTIDE SEQUENCE</scope>
    <source>
        <strain evidence="3">TMW 2.2497</strain>
    </source>
</reference>
<feature type="domain" description="Replication initiator A N-terminal" evidence="2">
    <location>
        <begin position="17"/>
        <end position="90"/>
    </location>
</feature>
<feature type="compositionally biased region" description="Low complexity" evidence="1">
    <location>
        <begin position="306"/>
        <end position="320"/>
    </location>
</feature>
<evidence type="ECO:0000256" key="1">
    <source>
        <dbReference type="SAM" id="MobiDB-lite"/>
    </source>
</evidence>
<dbReference type="InterPro" id="IPR010724">
    <property type="entry name" value="RepA_N"/>
</dbReference>
<feature type="region of interest" description="Disordered" evidence="1">
    <location>
        <begin position="297"/>
        <end position="360"/>
    </location>
</feature>
<evidence type="ECO:0000313" key="3">
    <source>
        <dbReference type="EMBL" id="MDG0847055.1"/>
    </source>
</evidence>
<dbReference type="Pfam" id="PF06970">
    <property type="entry name" value="RepA_N"/>
    <property type="match status" value="2"/>
</dbReference>
<keyword evidence="4" id="KW-1185">Reference proteome</keyword>
<dbReference type="AlphaFoldDB" id="A0A9X4L621"/>
<evidence type="ECO:0000259" key="2">
    <source>
        <dbReference type="Pfam" id="PF06970"/>
    </source>
</evidence>
<dbReference type="RefSeq" id="WP_107518149.1">
    <property type="nucleotide sequence ID" value="NZ_JAMBPY010000008.1"/>
</dbReference>
<protein>
    <submittedName>
        <fullName evidence="3">Replication initiator protein A</fullName>
    </submittedName>
</protein>
<evidence type="ECO:0000313" key="4">
    <source>
        <dbReference type="Proteomes" id="UP001152422"/>
    </source>
</evidence>
<name>A0A9X4L621_9STAP</name>
<gene>
    <name evidence="3" type="ORF">M4L89_12530</name>
</gene>
<dbReference type="Proteomes" id="UP001152422">
    <property type="component" value="Unassembled WGS sequence"/>
</dbReference>
<proteinExistence type="predicted"/>
<dbReference type="EMBL" id="JAMBQA010000008">
    <property type="protein sequence ID" value="MDG0847055.1"/>
    <property type="molecule type" value="Genomic_DNA"/>
</dbReference>
<feature type="compositionally biased region" description="Polar residues" evidence="1">
    <location>
        <begin position="340"/>
        <end position="356"/>
    </location>
</feature>
<feature type="domain" description="Replication initiator A N-terminal" evidence="2">
    <location>
        <begin position="135"/>
        <end position="208"/>
    </location>
</feature>
<accession>A0A9X4L621</accession>
<sequence>MENTIQFKPYTNTENIKYFEIPKFIYTESNYNHIYFKAKVIYTIIYNDFNNNFVEKHTDKDGNVYIEVKQKNLINDSGYSRNTVNEMKQCLIEIGLIKEVTFKGRKANHIYLNTDLELSNSNSTYIDKEGQNKLNYYQMPKFLLHDYFKKLSWESIFIYSVIRSRMNVSIINSRTSRKYVNKYGDVFCIYSNQELSHIIDAKTEGTVKRHKDLLLALGLLKVNTQSTASNKTYLEFYVKEPVALPVNNQEQSKQNKTHKRTIVFKAKNDIYTRMKLFYKAKVSGFNQDVSKIKEEGVKNNEERCQKSGSSYPYSSKPSISNQSSDSVCDSEGSKFDSNIKSHTKPQQESPSISNYENNDDLNYSEELESYKKRKKLKNYPELLSRSLMIYSAKDIGIISGALCDAKDEYNSDQSTDYTIESVEYELVDTLRKIKNANTKKQVKETVEARFNYIKAAFKDVYKQHNIANKHAELEKIFNREHTVNSLDFKRFNEKMFKQAKQSNYTSTSKINVPATNDELDALGVY</sequence>
<comment type="caution">
    <text evidence="3">The sequence shown here is derived from an EMBL/GenBank/DDBJ whole genome shotgun (WGS) entry which is preliminary data.</text>
</comment>
<organism evidence="3 4">
    <name type="scientific">Staphylococcus equorum</name>
    <dbReference type="NCBI Taxonomy" id="246432"/>
    <lineage>
        <taxon>Bacteria</taxon>
        <taxon>Bacillati</taxon>
        <taxon>Bacillota</taxon>
        <taxon>Bacilli</taxon>
        <taxon>Bacillales</taxon>
        <taxon>Staphylococcaceae</taxon>
        <taxon>Staphylococcus</taxon>
    </lineage>
</organism>